<dbReference type="Pfam" id="PF00668">
    <property type="entry name" value="Condensation"/>
    <property type="match status" value="2"/>
</dbReference>
<dbReference type="InterPro" id="IPR001242">
    <property type="entry name" value="Condensation_dom"/>
</dbReference>
<sequence>MTSTPTGARRLPMSRFQRQMWLAERIAPAPGTYNVPVVLELRGAPQVPALAVAVRTLLERHAVLRWRFLEDDGEPYAEDCGNPVVAVVELDWQDLPEQDQETRLAEFLRRPFELDQGPLVRAALAQVEPDRYWLALCVHHLLVDGWSVGILLRELASSYSAAVLGKNAELPAPGIAFEQDVEREPSDLTRQLEFWKKGLADAPHRLTLPFERERTTWPGEARRHDFNLSPQLSGRLRTFGEEHRSSLAMTLMTAYLAVLARFGDTTDILGTVPVVNRLRPGLGDTVGLLTNTLPVRLTLKPGMGFADALAQVRNGLLNSMSNADVPFQQIVDAVATEREANVPALSQVLFTWGESGQPLGLHGLETMLRPSPEIAVRFDQMLFAGERDGRIEFRLEYPVELYDDDSVVELAESYVACLTAMADDCEQAVESAPLLSTGQRSRMAGWFRSRPDYLQVRTVHQLIELRAATTPRVVALRHGGQTWDYAWLNATANQLARRLQAAGAGHGDVVALCMRRSIERVVAWLAVVKAGAAYVSIDTDAPVSDRRHTLADAGASLLLAHAAVAVGFGSDDRLLVWEQIEPELPGLDETDFDSGVDPDDLACVIYTSGTTGDPKGVRLPHRGIVNLALNHRDSLGIGPGSVVLQFSAATCDASVWEWTTALANGAELRLPRTHDTCGSTDVGIAALHEPGVTVVGLPPSVAETLPVAALPDVRTLLLWGEPCPSGLRATLAARVPVVTDNYGLGEVTVLTTSFVHRAGLPARTVGSALSNLQIHILDDAGQPLPPGMIGEICVAGAGLALGYLNRPELDAERFTTLPLGPGGKSVRIHRTGDMGRCLPDGNLVFEGRRDDQIKLRGRRVDFDVIVRTLRTHRKVLRAAAVVSTEGRNAPYLIAYVVPEDETDLVADEARARLRLDVRDHLAERLSAHLVPEVYVLLDELPLNRRSSKLQPRDLPPPEADDFLRRDPSSLRTATQRRLAAIWTDLLGVETVGPDDGFFLLRGNSLRAVKLGHAITGHFGVEVPVRRIFERSTLREVAESVDEALAAKNVVDPEGRRQPAEPIPPAANRSEWPLSFAQGRMWFLDRLTEGNPAYHVPLVLRLTGRVSTVELGRYLSALSKRHEVLRTAYVEGIRGPVQRILEATPVNVEISDLRELDHPSGEREWRRLAAGDLARPFALTAGGNLRARHVLLDDEHSVLLVCLHHIAVDGWSAELLLSELAALSRGETLSPVPLRYVDYASWQREIGADRIDEQLAFWKAQLAGAPERLELPTDHPRPPVQDYSGVTTFRPLAEDLRSALRQLAADCGVTEFVLYLTAFQVWLGRMAASDDVVVGTPVAGRHYLGTDRLVGLLANTLVLRLRYDETERFTDLVARVRETVVTAQDNQDLPFELLVDHLDVARDLSRTPVFQTMFTLADDLPGRLDLGGVTAELLTLDADTAKFDLSLHVQTGGVGGPFLRADHATSVLTSATVEEWLEGFETCLRSVVSCPDGPVRDLRMVSVKTRESLRGIGSGPVRDYGPELTADLVAEWVRRVPDCTAVEDAQGRLSYRELSELADRVAIGLRRQGVTPGEPVVVALPRDRRLPAALIGILRAGAFFVPVDAEHPAKRIAYVIDDCGARVALGDPGFSVLPCVTWETITATGGPPESVEIGPATVAYTIYTSGSTGRPKGVVISHGSLVNCLRGMAEVLGLGAACRLLAITTIAFDISVLELLLPLSVGGTVVVADEPAQRDPHSLLKWLDRHDINVLQATPATWQTLMDTGWSGPRGFTAVVGGEALPQTLADRLGEETDAAWNVYGPTEATIWSTAARLTRHERVHLGCPLPNTQAYVLDDSGRSVPKGVVGELHLAGAGLSAGYLGRPDLDAAAFGTDPETGTRFYRTGDLVRVRADGTLEFLGRRDAQVKIRGFRIEPGEVEVTLSAVAGVERAVVTTLGSGEHARLVAFIQKGDPAGDSAGDDGRDDRLAHDAGRHADEHLPEYLRPTQYVVLSELPLTPNRKVDVTALRALAADRVTSDRPDDPIMMTSVEYALRGLWRAVLGGPAPGLRDDFFASGGSSVLAVRLAGDIEREFDLDIRVADIFQCRTVERLAELVSRAGGGPTLPTFIEFGAGAVSPPSIDGPALCMIHPAGGMAYCYQPLVDLLPDLRCVGVNNPSFDDLEHRFGSLRETAEEYARLIKGHLPEGPYRLLGWSFGGTLAYEIGQVLRESGESVAGVVILDAHNMGPRAEALSAFDVGDLLERRRRTGEHFDRFMENDIRESDRLLRASTATRADIDVLLFKPIDRGEVDPVLFDDEYNGWQGLPAGLSLRRLPGDHGSLLRPPSVELIAADVTDFFGVAR</sequence>
<comment type="cofactor">
    <cofactor evidence="1">
        <name>pantetheine 4'-phosphate</name>
        <dbReference type="ChEBI" id="CHEBI:47942"/>
    </cofactor>
</comment>
<dbReference type="Gene3D" id="3.40.50.12780">
    <property type="entry name" value="N-terminal domain of ligase-like"/>
    <property type="match status" value="2"/>
</dbReference>
<dbReference type="SUPFAM" id="SSF56801">
    <property type="entry name" value="Acetyl-CoA synthetase-like"/>
    <property type="match status" value="2"/>
</dbReference>
<evidence type="ECO:0000259" key="5">
    <source>
        <dbReference type="PROSITE" id="PS50075"/>
    </source>
</evidence>
<dbReference type="Proteomes" id="UP001049518">
    <property type="component" value="Chromosome"/>
</dbReference>
<evidence type="ECO:0000313" key="7">
    <source>
        <dbReference type="Proteomes" id="UP001049518"/>
    </source>
</evidence>
<dbReference type="SUPFAM" id="SSF52777">
    <property type="entry name" value="CoA-dependent acyltransferases"/>
    <property type="match status" value="4"/>
</dbReference>
<dbReference type="InterPro" id="IPR025110">
    <property type="entry name" value="AMP-bd_C"/>
</dbReference>
<dbReference type="Gene3D" id="3.40.50.1820">
    <property type="entry name" value="alpha/beta hydrolase"/>
    <property type="match status" value="1"/>
</dbReference>
<dbReference type="InterPro" id="IPR010071">
    <property type="entry name" value="AA_adenyl_dom"/>
</dbReference>
<feature type="domain" description="Carrier" evidence="5">
    <location>
        <begin position="2023"/>
        <end position="2098"/>
    </location>
</feature>
<dbReference type="CDD" id="cd05930">
    <property type="entry name" value="A_NRPS"/>
    <property type="match status" value="1"/>
</dbReference>
<dbReference type="RefSeq" id="WP_231334987.1">
    <property type="nucleotide sequence ID" value="NZ_CP059572.1"/>
</dbReference>
<dbReference type="CDD" id="cd19531">
    <property type="entry name" value="LCL_NRPS-like"/>
    <property type="match status" value="2"/>
</dbReference>
<dbReference type="Pfam" id="PF00975">
    <property type="entry name" value="Thioesterase"/>
    <property type="match status" value="1"/>
</dbReference>
<gene>
    <name evidence="6" type="ORF">AGRA3207_002706</name>
</gene>
<dbReference type="InterPro" id="IPR006162">
    <property type="entry name" value="Ppantetheine_attach_site"/>
</dbReference>
<accession>A0ABX8QWH8</accession>
<dbReference type="InterPro" id="IPR001031">
    <property type="entry name" value="Thioesterase"/>
</dbReference>
<dbReference type="Gene3D" id="3.30.300.30">
    <property type="match status" value="2"/>
</dbReference>
<evidence type="ECO:0000256" key="1">
    <source>
        <dbReference type="ARBA" id="ARBA00001957"/>
    </source>
</evidence>
<dbReference type="EMBL" id="CP059572">
    <property type="protein sequence ID" value="QXJ21807.1"/>
    <property type="molecule type" value="Genomic_DNA"/>
</dbReference>
<protein>
    <submittedName>
        <fullName evidence="6">Amino acid adenylation domain-containing protein</fullName>
    </submittedName>
</protein>
<dbReference type="InterPro" id="IPR020845">
    <property type="entry name" value="AMP-binding_CS"/>
</dbReference>
<evidence type="ECO:0000313" key="6">
    <source>
        <dbReference type="EMBL" id="QXJ21807.1"/>
    </source>
</evidence>
<evidence type="ECO:0000256" key="4">
    <source>
        <dbReference type="SAM" id="MobiDB-lite"/>
    </source>
</evidence>
<feature type="domain" description="Carrier" evidence="5">
    <location>
        <begin position="969"/>
        <end position="1044"/>
    </location>
</feature>
<keyword evidence="3" id="KW-0597">Phosphoprotein</keyword>
<dbReference type="InterPro" id="IPR029058">
    <property type="entry name" value="AB_hydrolase_fold"/>
</dbReference>
<dbReference type="PROSITE" id="PS00455">
    <property type="entry name" value="AMP_BINDING"/>
    <property type="match status" value="1"/>
</dbReference>
<dbReference type="InterPro" id="IPR020806">
    <property type="entry name" value="PKS_PP-bd"/>
</dbReference>
<dbReference type="Gene3D" id="3.30.559.10">
    <property type="entry name" value="Chloramphenicol acetyltransferase-like domain"/>
    <property type="match status" value="2"/>
</dbReference>
<dbReference type="InterPro" id="IPR000873">
    <property type="entry name" value="AMP-dep_synth/lig_dom"/>
</dbReference>
<dbReference type="NCBIfam" id="TIGR01733">
    <property type="entry name" value="AA-adenyl-dom"/>
    <property type="match status" value="2"/>
</dbReference>
<dbReference type="Pfam" id="PF13193">
    <property type="entry name" value="AMP-binding_C"/>
    <property type="match status" value="1"/>
</dbReference>
<dbReference type="PANTHER" id="PTHR45527">
    <property type="entry name" value="NONRIBOSOMAL PEPTIDE SYNTHETASE"/>
    <property type="match status" value="1"/>
</dbReference>
<dbReference type="InterPro" id="IPR023213">
    <property type="entry name" value="CAT-like_dom_sf"/>
</dbReference>
<organism evidence="6 7">
    <name type="scientific">Actinomadura graeca</name>
    <dbReference type="NCBI Taxonomy" id="2750812"/>
    <lineage>
        <taxon>Bacteria</taxon>
        <taxon>Bacillati</taxon>
        <taxon>Actinomycetota</taxon>
        <taxon>Actinomycetes</taxon>
        <taxon>Streptosporangiales</taxon>
        <taxon>Thermomonosporaceae</taxon>
        <taxon>Actinomadura</taxon>
    </lineage>
</organism>
<dbReference type="Pfam" id="PF00501">
    <property type="entry name" value="AMP-binding"/>
    <property type="match status" value="2"/>
</dbReference>
<keyword evidence="2" id="KW-0596">Phosphopantetheine</keyword>
<dbReference type="InterPro" id="IPR020802">
    <property type="entry name" value="TesA-like"/>
</dbReference>
<dbReference type="SUPFAM" id="SSF47336">
    <property type="entry name" value="ACP-like"/>
    <property type="match status" value="2"/>
</dbReference>
<dbReference type="InterPro" id="IPR009081">
    <property type="entry name" value="PP-bd_ACP"/>
</dbReference>
<dbReference type="InterPro" id="IPR042099">
    <property type="entry name" value="ANL_N_sf"/>
</dbReference>
<dbReference type="Pfam" id="PF00550">
    <property type="entry name" value="PP-binding"/>
    <property type="match status" value="2"/>
</dbReference>
<proteinExistence type="predicted"/>
<reference evidence="6" key="1">
    <citation type="submission" date="2020-07" db="EMBL/GenBank/DDBJ databases">
        <authorList>
            <person name="Tarantini F.S."/>
            <person name="Hong K.W."/>
            <person name="Chan K.G."/>
        </authorList>
    </citation>
    <scope>NUCLEOTIDE SEQUENCE</scope>
    <source>
        <strain evidence="6">32-07</strain>
    </source>
</reference>
<dbReference type="Gene3D" id="1.10.1200.10">
    <property type="entry name" value="ACP-like"/>
    <property type="match status" value="2"/>
</dbReference>
<dbReference type="InterPro" id="IPR045851">
    <property type="entry name" value="AMP-bd_C_sf"/>
</dbReference>
<dbReference type="SMART" id="SM00823">
    <property type="entry name" value="PKS_PP"/>
    <property type="match status" value="2"/>
</dbReference>
<dbReference type="PROSITE" id="PS00012">
    <property type="entry name" value="PHOSPHOPANTETHEINE"/>
    <property type="match status" value="1"/>
</dbReference>
<dbReference type="PANTHER" id="PTHR45527:SF1">
    <property type="entry name" value="FATTY ACID SYNTHASE"/>
    <property type="match status" value="1"/>
</dbReference>
<dbReference type="InterPro" id="IPR036736">
    <property type="entry name" value="ACP-like_sf"/>
</dbReference>
<dbReference type="SMART" id="SM00824">
    <property type="entry name" value="PKS_TE"/>
    <property type="match status" value="1"/>
</dbReference>
<name>A0ABX8QWH8_9ACTN</name>
<evidence type="ECO:0000256" key="3">
    <source>
        <dbReference type="ARBA" id="ARBA00022553"/>
    </source>
</evidence>
<keyword evidence="7" id="KW-1185">Reference proteome</keyword>
<dbReference type="SUPFAM" id="SSF53474">
    <property type="entry name" value="alpha/beta-Hydrolases"/>
    <property type="match status" value="1"/>
</dbReference>
<dbReference type="PROSITE" id="PS50075">
    <property type="entry name" value="CARRIER"/>
    <property type="match status" value="2"/>
</dbReference>
<dbReference type="Gene3D" id="3.30.559.30">
    <property type="entry name" value="Nonribosomal peptide synthetase, condensation domain"/>
    <property type="match status" value="2"/>
</dbReference>
<evidence type="ECO:0000256" key="2">
    <source>
        <dbReference type="ARBA" id="ARBA00022450"/>
    </source>
</evidence>
<feature type="region of interest" description="Disordered" evidence="4">
    <location>
        <begin position="947"/>
        <end position="966"/>
    </location>
</feature>